<evidence type="ECO:0000256" key="1">
    <source>
        <dbReference type="SAM" id="MobiDB-lite"/>
    </source>
</evidence>
<feature type="signal peptide" evidence="2">
    <location>
        <begin position="1"/>
        <end position="26"/>
    </location>
</feature>
<keyword evidence="2" id="KW-0732">Signal</keyword>
<evidence type="ECO:0000313" key="4">
    <source>
        <dbReference type="Proteomes" id="UP000729402"/>
    </source>
</evidence>
<accession>A0A8J5WRF4</accession>
<evidence type="ECO:0000313" key="3">
    <source>
        <dbReference type="EMBL" id="KAG8093802.1"/>
    </source>
</evidence>
<name>A0A8J5WRF4_ZIZPA</name>
<feature type="compositionally biased region" description="Low complexity" evidence="1">
    <location>
        <begin position="66"/>
        <end position="75"/>
    </location>
</feature>
<sequence>MTVRRGSFIASFVVWCLFFKISTVQWLPSVTPGHMQYWFIYCSFRSRAGEDRAGGWPPIPPPPPAGLAAGGTVIR</sequence>
<reference evidence="3" key="1">
    <citation type="journal article" date="2021" name="bioRxiv">
        <title>Whole Genome Assembly and Annotation of Northern Wild Rice, Zizania palustris L., Supports a Whole Genome Duplication in the Zizania Genus.</title>
        <authorList>
            <person name="Haas M."/>
            <person name="Kono T."/>
            <person name="Macchietto M."/>
            <person name="Millas R."/>
            <person name="McGilp L."/>
            <person name="Shao M."/>
            <person name="Duquette J."/>
            <person name="Hirsch C.N."/>
            <person name="Kimball J."/>
        </authorList>
    </citation>
    <scope>NUCLEOTIDE SEQUENCE</scope>
    <source>
        <tissue evidence="3">Fresh leaf tissue</tissue>
    </source>
</reference>
<dbReference type="Proteomes" id="UP000729402">
    <property type="component" value="Unassembled WGS sequence"/>
</dbReference>
<comment type="caution">
    <text evidence="3">The sequence shown here is derived from an EMBL/GenBank/DDBJ whole genome shotgun (WGS) entry which is preliminary data.</text>
</comment>
<feature type="chain" id="PRO_5035184553" description="Secreted protein" evidence="2">
    <location>
        <begin position="27"/>
        <end position="75"/>
    </location>
</feature>
<proteinExistence type="predicted"/>
<evidence type="ECO:0008006" key="5">
    <source>
        <dbReference type="Google" id="ProtNLM"/>
    </source>
</evidence>
<dbReference type="AlphaFoldDB" id="A0A8J5WRF4"/>
<keyword evidence="4" id="KW-1185">Reference proteome</keyword>
<protein>
    <recommendedName>
        <fullName evidence="5">Secreted protein</fullName>
    </recommendedName>
</protein>
<reference evidence="3" key="2">
    <citation type="submission" date="2021-02" db="EMBL/GenBank/DDBJ databases">
        <authorList>
            <person name="Kimball J.A."/>
            <person name="Haas M.W."/>
            <person name="Macchietto M."/>
            <person name="Kono T."/>
            <person name="Duquette J."/>
            <person name="Shao M."/>
        </authorList>
    </citation>
    <scope>NUCLEOTIDE SEQUENCE</scope>
    <source>
        <tissue evidence="3">Fresh leaf tissue</tissue>
    </source>
</reference>
<feature type="region of interest" description="Disordered" evidence="1">
    <location>
        <begin position="53"/>
        <end position="75"/>
    </location>
</feature>
<evidence type="ECO:0000256" key="2">
    <source>
        <dbReference type="SAM" id="SignalP"/>
    </source>
</evidence>
<gene>
    <name evidence="3" type="ORF">GUJ93_ZPchr0012g20385</name>
</gene>
<organism evidence="3 4">
    <name type="scientific">Zizania palustris</name>
    <name type="common">Northern wild rice</name>
    <dbReference type="NCBI Taxonomy" id="103762"/>
    <lineage>
        <taxon>Eukaryota</taxon>
        <taxon>Viridiplantae</taxon>
        <taxon>Streptophyta</taxon>
        <taxon>Embryophyta</taxon>
        <taxon>Tracheophyta</taxon>
        <taxon>Spermatophyta</taxon>
        <taxon>Magnoliopsida</taxon>
        <taxon>Liliopsida</taxon>
        <taxon>Poales</taxon>
        <taxon>Poaceae</taxon>
        <taxon>BOP clade</taxon>
        <taxon>Oryzoideae</taxon>
        <taxon>Oryzeae</taxon>
        <taxon>Zizaniinae</taxon>
        <taxon>Zizania</taxon>
    </lineage>
</organism>
<dbReference type="EMBL" id="JAAALK010000080">
    <property type="protein sequence ID" value="KAG8093802.1"/>
    <property type="molecule type" value="Genomic_DNA"/>
</dbReference>